<dbReference type="AlphaFoldDB" id="A0A4V1IYG9"/>
<sequence length="62" mass="7093">PQMFNQTVVLTDGSSATFRTTSPRPLLQLTKDPRNHPLWNPEMKTGLDDESGRLMRFTEKFG</sequence>
<evidence type="ECO:0000313" key="5">
    <source>
        <dbReference type="EMBL" id="RKP14519.1"/>
    </source>
</evidence>
<dbReference type="InterPro" id="IPR034600">
    <property type="entry name" value="Ribosomal_bL31m"/>
</dbReference>
<dbReference type="OrthoDB" id="5587740at2759"/>
<dbReference type="InterPro" id="IPR048874">
    <property type="entry name" value="Ribosomal_bL31m_N"/>
</dbReference>
<dbReference type="GO" id="GO:0032543">
    <property type="term" value="P:mitochondrial translation"/>
    <property type="evidence" value="ECO:0007669"/>
    <property type="project" value="InterPro"/>
</dbReference>
<dbReference type="Gene3D" id="6.20.130.10">
    <property type="match status" value="1"/>
</dbReference>
<evidence type="ECO:0000256" key="3">
    <source>
        <dbReference type="SAM" id="MobiDB-lite"/>
    </source>
</evidence>
<evidence type="ECO:0000256" key="1">
    <source>
        <dbReference type="ARBA" id="ARBA00022980"/>
    </source>
</evidence>
<accession>A0A4V1IYG9</accession>
<feature type="non-terminal residue" evidence="5">
    <location>
        <position position="1"/>
    </location>
</feature>
<dbReference type="Proteomes" id="UP000267251">
    <property type="component" value="Unassembled WGS sequence"/>
</dbReference>
<keyword evidence="6" id="KW-1185">Reference proteome</keyword>
<evidence type="ECO:0000313" key="6">
    <source>
        <dbReference type="Proteomes" id="UP000267251"/>
    </source>
</evidence>
<organism evidence="5 6">
    <name type="scientific">Piptocephalis cylindrospora</name>
    <dbReference type="NCBI Taxonomy" id="1907219"/>
    <lineage>
        <taxon>Eukaryota</taxon>
        <taxon>Fungi</taxon>
        <taxon>Fungi incertae sedis</taxon>
        <taxon>Zoopagomycota</taxon>
        <taxon>Zoopagomycotina</taxon>
        <taxon>Zoopagomycetes</taxon>
        <taxon>Zoopagales</taxon>
        <taxon>Piptocephalidaceae</taxon>
        <taxon>Piptocephalis</taxon>
    </lineage>
</organism>
<feature type="non-terminal residue" evidence="5">
    <location>
        <position position="62"/>
    </location>
</feature>
<dbReference type="Pfam" id="PF21492">
    <property type="entry name" value="bL31_N"/>
    <property type="match status" value="1"/>
</dbReference>
<dbReference type="GO" id="GO:0003735">
    <property type="term" value="F:structural constituent of ribosome"/>
    <property type="evidence" value="ECO:0007669"/>
    <property type="project" value="InterPro"/>
</dbReference>
<name>A0A4V1IYG9_9FUNG</name>
<dbReference type="PANTHER" id="PTHR28174:SF1">
    <property type="entry name" value="LARGE RIBOSOMAL SUBUNIT PROTEIN BL31M"/>
    <property type="match status" value="1"/>
</dbReference>
<reference evidence="6" key="1">
    <citation type="journal article" date="2018" name="Nat. Microbiol.">
        <title>Leveraging single-cell genomics to expand the fungal tree of life.</title>
        <authorList>
            <person name="Ahrendt S.R."/>
            <person name="Quandt C.A."/>
            <person name="Ciobanu D."/>
            <person name="Clum A."/>
            <person name="Salamov A."/>
            <person name="Andreopoulos B."/>
            <person name="Cheng J.F."/>
            <person name="Woyke T."/>
            <person name="Pelin A."/>
            <person name="Henrissat B."/>
            <person name="Reynolds N.K."/>
            <person name="Benny G.L."/>
            <person name="Smith M.E."/>
            <person name="James T.Y."/>
            <person name="Grigoriev I.V."/>
        </authorList>
    </citation>
    <scope>NUCLEOTIDE SEQUENCE [LARGE SCALE GENOMIC DNA]</scope>
</reference>
<dbReference type="GO" id="GO:0005762">
    <property type="term" value="C:mitochondrial large ribosomal subunit"/>
    <property type="evidence" value="ECO:0007669"/>
    <property type="project" value="InterPro"/>
</dbReference>
<proteinExistence type="predicted"/>
<feature type="region of interest" description="Disordered" evidence="3">
    <location>
        <begin position="26"/>
        <end position="47"/>
    </location>
</feature>
<gene>
    <name evidence="5" type="ORF">BJ684DRAFT_6587</name>
</gene>
<dbReference type="PANTHER" id="PTHR28174">
    <property type="entry name" value="54S RIBOSOMAL PROTEIN L36, MITOCHONDRIAL"/>
    <property type="match status" value="1"/>
</dbReference>
<protein>
    <recommendedName>
        <fullName evidence="4">Ribosomal protein bL31m N-terminal domain-containing protein</fullName>
    </recommendedName>
</protein>
<evidence type="ECO:0000256" key="2">
    <source>
        <dbReference type="ARBA" id="ARBA00023274"/>
    </source>
</evidence>
<feature type="domain" description="Ribosomal protein bL31m N-terminal" evidence="4">
    <location>
        <begin position="4"/>
        <end position="41"/>
    </location>
</feature>
<dbReference type="InterPro" id="IPR034704">
    <property type="entry name" value="Ribosomal_bL28/bL31-like_sf"/>
</dbReference>
<evidence type="ECO:0000259" key="4">
    <source>
        <dbReference type="Pfam" id="PF21492"/>
    </source>
</evidence>
<keyword evidence="2" id="KW-0687">Ribonucleoprotein</keyword>
<dbReference type="EMBL" id="KZ987824">
    <property type="protein sequence ID" value="RKP14519.1"/>
    <property type="molecule type" value="Genomic_DNA"/>
</dbReference>
<keyword evidence="1" id="KW-0689">Ribosomal protein</keyword>
<dbReference type="SUPFAM" id="SSF143800">
    <property type="entry name" value="L28p-like"/>
    <property type="match status" value="1"/>
</dbReference>